<dbReference type="SUPFAM" id="SSF52540">
    <property type="entry name" value="P-loop containing nucleoside triphosphate hydrolases"/>
    <property type="match status" value="1"/>
</dbReference>
<feature type="domain" description="AAA+ ATPase" evidence="1">
    <location>
        <begin position="236"/>
        <end position="427"/>
    </location>
</feature>
<evidence type="ECO:0000259" key="1">
    <source>
        <dbReference type="SMART" id="SM00382"/>
    </source>
</evidence>
<gene>
    <name evidence="2" type="ORF">J2S76_002818</name>
</gene>
<dbReference type="EMBL" id="JAUSUH010000005">
    <property type="protein sequence ID" value="MDQ0348389.1"/>
    <property type="molecule type" value="Genomic_DNA"/>
</dbReference>
<protein>
    <submittedName>
        <fullName evidence="2">RecA-family ATPase</fullName>
    </submittedName>
</protein>
<keyword evidence="3" id="KW-1185">Reference proteome</keyword>
<accession>A0ABU0DIZ5</accession>
<name>A0ABU0DIZ5_9HYPH</name>
<evidence type="ECO:0000313" key="2">
    <source>
        <dbReference type="EMBL" id="MDQ0348389.1"/>
    </source>
</evidence>
<dbReference type="InterPro" id="IPR027417">
    <property type="entry name" value="P-loop_NTPase"/>
</dbReference>
<dbReference type="RefSeq" id="WP_307061146.1">
    <property type="nucleotide sequence ID" value="NZ_JAUSUH010000005.1"/>
</dbReference>
<evidence type="ECO:0000313" key="3">
    <source>
        <dbReference type="Proteomes" id="UP001238467"/>
    </source>
</evidence>
<dbReference type="Proteomes" id="UP001238467">
    <property type="component" value="Unassembled WGS sequence"/>
</dbReference>
<dbReference type="Pfam" id="PF13481">
    <property type="entry name" value="AAA_25"/>
    <property type="match status" value="1"/>
</dbReference>
<organism evidence="2 3">
    <name type="scientific">Ancylobacter vacuolatus</name>
    <dbReference type="NCBI Taxonomy" id="223389"/>
    <lineage>
        <taxon>Bacteria</taxon>
        <taxon>Pseudomonadati</taxon>
        <taxon>Pseudomonadota</taxon>
        <taxon>Alphaproteobacteria</taxon>
        <taxon>Hyphomicrobiales</taxon>
        <taxon>Xanthobacteraceae</taxon>
        <taxon>Ancylobacter</taxon>
    </lineage>
</organism>
<sequence length="567" mass="61116">MQANSAAADILHLPARAVVLGRVRQMRQALYGETALFPVTPSGDLDQERLAVEGFDFHTGNLDSLSDADLPRLGVLVDTFKRFIPEAPLGVRIAVLDRGGDVQVEQIDHLEPYPAATEMVRNAIRTGIPLLAKADVSRSMAVALAGAAWTLLPAERFDEICARLEQQYPQASDKRIERMATREIHSHEVAAAASALRIPHEAADDILERLPTLDPAVWAGKPVPRREWFLPGLIPARTVTLLSGDGGTGKSLLAHQLGVASALGVSTAGLHPTEGKVLYLAAEDDADELHRRTVDIVTALGGDLADLAGHMLIAPLADQDATLAAPGRDGVLLFTRLHAALERLVETFAPGFVILDTAADLFAGDEIKRNQVRTFIAALRKLALRTDCAVLLLAHPSVSGMQSGTGTSGSTGWSNSVRSRLYLTRPTGDGEDPNARELTVMKSNYGAVGDKVRVRWEAGAFVADSLMEPAMMGVINKKVDDLFVALLSKFNRLGQRVGVSTGTSYAPAKMAKHDDARGFNKRQLEQAMQRLLEAGTIRLIWEGPPSHQRQKLIVTADDFGPDRIPSA</sequence>
<dbReference type="InterPro" id="IPR003593">
    <property type="entry name" value="AAA+_ATPase"/>
</dbReference>
<dbReference type="SMART" id="SM00382">
    <property type="entry name" value="AAA"/>
    <property type="match status" value="1"/>
</dbReference>
<proteinExistence type="predicted"/>
<dbReference type="Gene3D" id="3.40.50.300">
    <property type="entry name" value="P-loop containing nucleotide triphosphate hydrolases"/>
    <property type="match status" value="1"/>
</dbReference>
<reference evidence="2 3" key="1">
    <citation type="submission" date="2023-07" db="EMBL/GenBank/DDBJ databases">
        <title>Genomic Encyclopedia of Type Strains, Phase IV (KMG-IV): sequencing the most valuable type-strain genomes for metagenomic binning, comparative biology and taxonomic classification.</title>
        <authorList>
            <person name="Goeker M."/>
        </authorList>
    </citation>
    <scope>NUCLEOTIDE SEQUENCE [LARGE SCALE GENOMIC DNA]</scope>
    <source>
        <strain evidence="2 3">DSM 1277</strain>
    </source>
</reference>
<comment type="caution">
    <text evidence="2">The sequence shown here is derived from an EMBL/GenBank/DDBJ whole genome shotgun (WGS) entry which is preliminary data.</text>
</comment>